<evidence type="ECO:0000256" key="4">
    <source>
        <dbReference type="SAM" id="MobiDB-lite"/>
    </source>
</evidence>
<gene>
    <name evidence="5" type="primary">Contig1309.g1435</name>
    <name evidence="5" type="ORF">STYLEM_7896</name>
</gene>
<feature type="region of interest" description="Disordered" evidence="4">
    <location>
        <begin position="278"/>
        <end position="304"/>
    </location>
</feature>
<evidence type="ECO:0000256" key="1">
    <source>
        <dbReference type="ARBA" id="ARBA00022574"/>
    </source>
</evidence>
<dbReference type="Pfam" id="PF00400">
    <property type="entry name" value="WD40"/>
    <property type="match status" value="3"/>
</dbReference>
<feature type="compositionally biased region" description="Basic and acidic residues" evidence="4">
    <location>
        <begin position="141"/>
        <end position="151"/>
    </location>
</feature>
<evidence type="ECO:0000256" key="2">
    <source>
        <dbReference type="ARBA" id="ARBA00022737"/>
    </source>
</evidence>
<evidence type="ECO:0000313" key="5">
    <source>
        <dbReference type="EMBL" id="CDW78911.1"/>
    </source>
</evidence>
<dbReference type="InParanoid" id="A0A078AAP5"/>
<proteinExistence type="predicted"/>
<feature type="compositionally biased region" description="Low complexity" evidence="4">
    <location>
        <begin position="114"/>
        <end position="130"/>
    </location>
</feature>
<evidence type="ECO:0000313" key="6">
    <source>
        <dbReference type="Proteomes" id="UP000039865"/>
    </source>
</evidence>
<dbReference type="SMART" id="SM00320">
    <property type="entry name" value="WD40"/>
    <property type="match status" value="5"/>
</dbReference>
<reference evidence="5 6" key="1">
    <citation type="submission" date="2014-06" db="EMBL/GenBank/DDBJ databases">
        <authorList>
            <person name="Swart Estienne"/>
        </authorList>
    </citation>
    <scope>NUCLEOTIDE SEQUENCE [LARGE SCALE GENOMIC DNA]</scope>
    <source>
        <strain evidence="5 6">130c</strain>
    </source>
</reference>
<name>A0A078AAP5_STYLE</name>
<dbReference type="SUPFAM" id="SSF50978">
    <property type="entry name" value="WD40 repeat-like"/>
    <property type="match status" value="1"/>
</dbReference>
<feature type="region of interest" description="Disordered" evidence="4">
    <location>
        <begin position="110"/>
        <end position="151"/>
    </location>
</feature>
<feature type="compositionally biased region" description="Polar residues" evidence="4">
    <location>
        <begin position="64"/>
        <end position="74"/>
    </location>
</feature>
<accession>A0A078AAP5</accession>
<keyword evidence="6" id="KW-1185">Reference proteome</keyword>
<dbReference type="PROSITE" id="PS50082">
    <property type="entry name" value="WD_REPEATS_2"/>
    <property type="match status" value="1"/>
</dbReference>
<sequence length="692" mass="79097">MFKVHQKGENMQNNRISQEELRNQYNFSFAPENSKSPKKHSTNLRITTYNEFSPKDPRKEVLSVRQSSDNSQIQKSKDDSEVRNNQGSEEIASNLKRIIYECEENLKKLESHKSNSNSDHAAANSSNSHSYQSQIIKVKPLKKEVSQRRNSEDDDFFVINKNQDSLLQPQINNLLNSQGGQEQSLNTFVRKRSSNKDNFEVTLSSKMPSQNQSLNLSDKQNALENFEKNLSTKFPGLFQDFSTNQDISCIPKSMSGIHYVEPSSLSIFKTISFNSGKDNTQNSSLNQKQAASSNSSSKSSVLPIPKERTKLQNKTYHELNNLIQVQEIKCGNDAIWVIKFRSDGLYMATGGKDGILRVWKCCQSSKELNQRQTINPVPIREYTSVHQSDIFDVNWSTKHLNIILSASSDFNVLIYNINHEKPLKVLQHPDISDNLLASGCFDKFVRVWDIKNKKVKDWQQTSCYITAIKYTNCGERLYVGLVNGDVVIYDSTQEQLRPLRIVECKNKRGKFSKGRKVTSIDFLTVNIAMITNNDSRIRFIDARNGKQIYKIKAHKNESFPIKASISDDFSHVICGSEDGDLYLWSQIQNTVIQMSKTSLIGKLLLKDKTNSCEYFTPYCKSQPVTAAVFAPEQVKLIQMKRYFKNVLEDKMINMIMVMGNINGLIKIFHNETSCTSPNISPRTNKKFNRLTY</sequence>
<dbReference type="InterPro" id="IPR015943">
    <property type="entry name" value="WD40/YVTN_repeat-like_dom_sf"/>
</dbReference>
<protein>
    <submittedName>
        <fullName evidence="5">Wd repeat-containing protein</fullName>
    </submittedName>
</protein>
<evidence type="ECO:0000256" key="3">
    <source>
        <dbReference type="PROSITE-ProRule" id="PRU00221"/>
    </source>
</evidence>
<dbReference type="InterPro" id="IPR040324">
    <property type="entry name" value="WDR44/Dgr2"/>
</dbReference>
<dbReference type="InterPro" id="IPR036322">
    <property type="entry name" value="WD40_repeat_dom_sf"/>
</dbReference>
<dbReference type="PANTHER" id="PTHR14221">
    <property type="entry name" value="WD REPEAT DOMAIN 44"/>
    <property type="match status" value="1"/>
</dbReference>
<feature type="compositionally biased region" description="Low complexity" evidence="4">
    <location>
        <begin position="281"/>
        <end position="300"/>
    </location>
</feature>
<dbReference type="AlphaFoldDB" id="A0A078AAP5"/>
<keyword evidence="1 3" id="KW-0853">WD repeat</keyword>
<dbReference type="Gene3D" id="2.130.10.10">
    <property type="entry name" value="YVTN repeat-like/Quinoprotein amine dehydrogenase"/>
    <property type="match status" value="1"/>
</dbReference>
<organism evidence="5 6">
    <name type="scientific">Stylonychia lemnae</name>
    <name type="common">Ciliate</name>
    <dbReference type="NCBI Taxonomy" id="5949"/>
    <lineage>
        <taxon>Eukaryota</taxon>
        <taxon>Sar</taxon>
        <taxon>Alveolata</taxon>
        <taxon>Ciliophora</taxon>
        <taxon>Intramacronucleata</taxon>
        <taxon>Spirotrichea</taxon>
        <taxon>Stichotrichia</taxon>
        <taxon>Sporadotrichida</taxon>
        <taxon>Oxytrichidae</taxon>
        <taxon>Stylonychinae</taxon>
        <taxon>Stylonychia</taxon>
    </lineage>
</organism>
<feature type="compositionally biased region" description="Basic and acidic residues" evidence="4">
    <location>
        <begin position="53"/>
        <end position="62"/>
    </location>
</feature>
<dbReference type="OrthoDB" id="348505at2759"/>
<dbReference type="PANTHER" id="PTHR14221:SF0">
    <property type="entry name" value="WD REPEAT-CONTAINING PROTEIN 44"/>
    <property type="match status" value="1"/>
</dbReference>
<dbReference type="Proteomes" id="UP000039865">
    <property type="component" value="Unassembled WGS sequence"/>
</dbReference>
<feature type="repeat" description="WD" evidence="3">
    <location>
        <begin position="328"/>
        <end position="360"/>
    </location>
</feature>
<keyword evidence="2" id="KW-0677">Repeat</keyword>
<feature type="region of interest" description="Disordered" evidence="4">
    <location>
        <begin position="29"/>
        <end position="89"/>
    </location>
</feature>
<dbReference type="InterPro" id="IPR001680">
    <property type="entry name" value="WD40_rpt"/>
</dbReference>
<dbReference type="EMBL" id="CCKQ01007530">
    <property type="protein sequence ID" value="CDW78911.1"/>
    <property type="molecule type" value="Genomic_DNA"/>
</dbReference>